<gene>
    <name evidence="9" type="ORF">A2149_04715</name>
</gene>
<dbReference type="InterPro" id="IPR025943">
    <property type="entry name" value="Sigma_54_int_dom_ATP-bd_2"/>
</dbReference>
<evidence type="ECO:0000259" key="7">
    <source>
        <dbReference type="PROSITE" id="PS50045"/>
    </source>
</evidence>
<dbReference type="GO" id="GO:0005524">
    <property type="term" value="F:ATP binding"/>
    <property type="evidence" value="ECO:0007669"/>
    <property type="project" value="UniProtKB-KW"/>
</dbReference>
<keyword evidence="3" id="KW-0805">Transcription regulation</keyword>
<comment type="caution">
    <text evidence="9">The sequence shown here is derived from an EMBL/GenBank/DDBJ whole genome shotgun (WGS) entry which is preliminary data.</text>
</comment>
<dbReference type="PROSITE" id="PS00675">
    <property type="entry name" value="SIGMA54_INTERACT_1"/>
    <property type="match status" value="1"/>
</dbReference>
<dbReference type="SUPFAM" id="SSF52172">
    <property type="entry name" value="CheY-like"/>
    <property type="match status" value="1"/>
</dbReference>
<dbReference type="InterPro" id="IPR027417">
    <property type="entry name" value="P-loop_NTPase"/>
</dbReference>
<dbReference type="InterPro" id="IPR009057">
    <property type="entry name" value="Homeodomain-like_sf"/>
</dbReference>
<dbReference type="Gene3D" id="3.40.50.2300">
    <property type="match status" value="1"/>
</dbReference>
<dbReference type="AlphaFoldDB" id="A0A1F7RR85"/>
<evidence type="ECO:0000313" key="10">
    <source>
        <dbReference type="Proteomes" id="UP000178435"/>
    </source>
</evidence>
<dbReference type="PRINTS" id="PR01590">
    <property type="entry name" value="HTHFIS"/>
</dbReference>
<reference evidence="9 10" key="1">
    <citation type="journal article" date="2016" name="Nat. Commun.">
        <title>Thousands of microbial genomes shed light on interconnected biogeochemical processes in an aquifer system.</title>
        <authorList>
            <person name="Anantharaman K."/>
            <person name="Brown C.T."/>
            <person name="Hug L.A."/>
            <person name="Sharon I."/>
            <person name="Castelle C.J."/>
            <person name="Probst A.J."/>
            <person name="Thomas B.C."/>
            <person name="Singh A."/>
            <person name="Wilkins M.J."/>
            <person name="Karaoz U."/>
            <person name="Brodie E.L."/>
            <person name="Williams K.H."/>
            <person name="Hubbard S.S."/>
            <person name="Banfield J.F."/>
        </authorList>
    </citation>
    <scope>NUCLEOTIDE SEQUENCE [LARGE SCALE GENOMIC DNA]</scope>
</reference>
<evidence type="ECO:0000256" key="4">
    <source>
        <dbReference type="ARBA" id="ARBA00023125"/>
    </source>
</evidence>
<dbReference type="InterPro" id="IPR002078">
    <property type="entry name" value="Sigma_54_int"/>
</dbReference>
<evidence type="ECO:0000256" key="2">
    <source>
        <dbReference type="ARBA" id="ARBA00022840"/>
    </source>
</evidence>
<sequence>MQSIILIVEDDKKIADGFEKFLKKKGHKVIIAHDGKKALDIIKKQNINLVLTDLVLPRMDGINLLKEIKRLKPEIECVMITAHGTIEKAVEALKIGAYDFLIKPVNIKRLGILIEKALEKQVLILKNIELQQKLEERFGFKNIIGKSKEIKKILEVVSQVSSRNSTVLIYGESGTGKELIANAIHYSGSSPQRPFIKVNCSVFNEGVLESELFGHEKGSFTGAASQRIGRFEMAHEGTLFLDEVSEITPSTQVKLLRVLQEKQFERVGGTKTIEVDVRIIAATNQDLKELVRLGKFREDLYYRLNVVKIDIPPLRNRKEDIPFLINHFLAKFNKQYQTRIRGVTQKTLNMLFNYYWPGNVRELENCIESSMVMAQDEYLTPKDLPEYVTAQSSDEKSLVIDLGTSLKDIEKLVLTKTLELVKGNKAKVAQLLGIGVKTVHRKFEEYGLKPVSKN</sequence>
<feature type="domain" description="Response regulatory" evidence="8">
    <location>
        <begin position="4"/>
        <end position="118"/>
    </location>
</feature>
<keyword evidence="6" id="KW-0597">Phosphoprotein</keyword>
<keyword evidence="2" id="KW-0067">ATP-binding</keyword>
<accession>A0A1F7RR85</accession>
<evidence type="ECO:0000256" key="6">
    <source>
        <dbReference type="PROSITE-ProRule" id="PRU00169"/>
    </source>
</evidence>
<dbReference type="PROSITE" id="PS00688">
    <property type="entry name" value="SIGMA54_INTERACT_3"/>
    <property type="match status" value="1"/>
</dbReference>
<feature type="domain" description="Sigma-54 factor interaction" evidence="7">
    <location>
        <begin position="143"/>
        <end position="372"/>
    </location>
</feature>
<evidence type="ECO:0000313" key="9">
    <source>
        <dbReference type="EMBL" id="OGL43648.1"/>
    </source>
</evidence>
<keyword evidence="4" id="KW-0238">DNA-binding</keyword>
<dbReference type="PROSITE" id="PS00676">
    <property type="entry name" value="SIGMA54_INTERACT_2"/>
    <property type="match status" value="1"/>
</dbReference>
<dbReference type="InterPro" id="IPR025944">
    <property type="entry name" value="Sigma_54_int_dom_CS"/>
</dbReference>
<dbReference type="Pfam" id="PF25601">
    <property type="entry name" value="AAA_lid_14"/>
    <property type="match status" value="1"/>
</dbReference>
<dbReference type="SMART" id="SM00382">
    <property type="entry name" value="AAA"/>
    <property type="match status" value="1"/>
</dbReference>
<dbReference type="PROSITE" id="PS50045">
    <property type="entry name" value="SIGMA54_INTERACT_4"/>
    <property type="match status" value="1"/>
</dbReference>
<dbReference type="Gene3D" id="1.10.10.60">
    <property type="entry name" value="Homeodomain-like"/>
    <property type="match status" value="1"/>
</dbReference>
<dbReference type="SUPFAM" id="SSF52540">
    <property type="entry name" value="P-loop containing nucleoside triphosphate hydrolases"/>
    <property type="match status" value="1"/>
</dbReference>
<dbReference type="Pfam" id="PF02954">
    <property type="entry name" value="HTH_8"/>
    <property type="match status" value="1"/>
</dbReference>
<dbReference type="GO" id="GO:0000160">
    <property type="term" value="P:phosphorelay signal transduction system"/>
    <property type="evidence" value="ECO:0007669"/>
    <property type="project" value="InterPro"/>
</dbReference>
<organism evidence="9 10">
    <name type="scientific">Candidatus Schekmanbacteria bacterium RBG_16_38_11</name>
    <dbReference type="NCBI Taxonomy" id="1817880"/>
    <lineage>
        <taxon>Bacteria</taxon>
        <taxon>Candidatus Schekmaniibacteriota</taxon>
    </lineage>
</organism>
<name>A0A1F7RR85_9BACT</name>
<dbReference type="CDD" id="cd00009">
    <property type="entry name" value="AAA"/>
    <property type="match status" value="1"/>
</dbReference>
<evidence type="ECO:0000256" key="3">
    <source>
        <dbReference type="ARBA" id="ARBA00023015"/>
    </source>
</evidence>
<proteinExistence type="predicted"/>
<dbReference type="GO" id="GO:0006355">
    <property type="term" value="P:regulation of DNA-templated transcription"/>
    <property type="evidence" value="ECO:0007669"/>
    <property type="project" value="InterPro"/>
</dbReference>
<dbReference type="PROSITE" id="PS50110">
    <property type="entry name" value="RESPONSE_REGULATORY"/>
    <property type="match status" value="1"/>
</dbReference>
<dbReference type="SUPFAM" id="SSF46689">
    <property type="entry name" value="Homeodomain-like"/>
    <property type="match status" value="1"/>
</dbReference>
<dbReference type="Gene3D" id="1.10.8.60">
    <property type="match status" value="1"/>
</dbReference>
<dbReference type="InterPro" id="IPR058031">
    <property type="entry name" value="AAA_lid_NorR"/>
</dbReference>
<evidence type="ECO:0000256" key="1">
    <source>
        <dbReference type="ARBA" id="ARBA00022741"/>
    </source>
</evidence>
<dbReference type="Gene3D" id="3.40.50.300">
    <property type="entry name" value="P-loop containing nucleotide triphosphate hydrolases"/>
    <property type="match status" value="1"/>
</dbReference>
<protein>
    <submittedName>
        <fullName evidence="9">Transcriptional regulator</fullName>
    </submittedName>
</protein>
<dbReference type="Proteomes" id="UP000178435">
    <property type="component" value="Unassembled WGS sequence"/>
</dbReference>
<dbReference type="InterPro" id="IPR011006">
    <property type="entry name" value="CheY-like_superfamily"/>
</dbReference>
<evidence type="ECO:0000256" key="5">
    <source>
        <dbReference type="ARBA" id="ARBA00023163"/>
    </source>
</evidence>
<dbReference type="Pfam" id="PF00158">
    <property type="entry name" value="Sigma54_activat"/>
    <property type="match status" value="1"/>
</dbReference>
<feature type="modified residue" description="4-aspartylphosphate" evidence="6">
    <location>
        <position position="53"/>
    </location>
</feature>
<dbReference type="EMBL" id="MGDF01000180">
    <property type="protein sequence ID" value="OGL43648.1"/>
    <property type="molecule type" value="Genomic_DNA"/>
</dbReference>
<dbReference type="PANTHER" id="PTHR32071">
    <property type="entry name" value="TRANSCRIPTIONAL REGULATORY PROTEIN"/>
    <property type="match status" value="1"/>
</dbReference>
<dbReference type="FunFam" id="3.40.50.300:FF:000006">
    <property type="entry name" value="DNA-binding transcriptional regulator NtrC"/>
    <property type="match status" value="1"/>
</dbReference>
<dbReference type="SMART" id="SM00448">
    <property type="entry name" value="REC"/>
    <property type="match status" value="1"/>
</dbReference>
<evidence type="ECO:0000259" key="8">
    <source>
        <dbReference type="PROSITE" id="PS50110"/>
    </source>
</evidence>
<keyword evidence="1" id="KW-0547">Nucleotide-binding</keyword>
<dbReference type="InterPro" id="IPR025662">
    <property type="entry name" value="Sigma_54_int_dom_ATP-bd_1"/>
</dbReference>
<dbReference type="GO" id="GO:0043565">
    <property type="term" value="F:sequence-specific DNA binding"/>
    <property type="evidence" value="ECO:0007669"/>
    <property type="project" value="InterPro"/>
</dbReference>
<keyword evidence="5" id="KW-0804">Transcription</keyword>
<dbReference type="InterPro" id="IPR003593">
    <property type="entry name" value="AAA+_ATPase"/>
</dbReference>
<dbReference type="Pfam" id="PF00072">
    <property type="entry name" value="Response_reg"/>
    <property type="match status" value="1"/>
</dbReference>
<dbReference type="InterPro" id="IPR002197">
    <property type="entry name" value="HTH_Fis"/>
</dbReference>
<dbReference type="InterPro" id="IPR001789">
    <property type="entry name" value="Sig_transdc_resp-reg_receiver"/>
</dbReference>